<keyword evidence="1" id="KW-0812">Transmembrane</keyword>
<dbReference type="EMBL" id="MN740882">
    <property type="protein sequence ID" value="QHU16441.1"/>
    <property type="molecule type" value="Genomic_DNA"/>
</dbReference>
<evidence type="ECO:0000313" key="2">
    <source>
        <dbReference type="EMBL" id="QHU16441.1"/>
    </source>
</evidence>
<feature type="transmembrane region" description="Helical" evidence="1">
    <location>
        <begin position="187"/>
        <end position="205"/>
    </location>
</feature>
<protein>
    <submittedName>
        <fullName evidence="2">Uncharacterized protein</fullName>
    </submittedName>
</protein>
<proteinExistence type="predicted"/>
<dbReference type="AlphaFoldDB" id="A0A6C0KGW5"/>
<accession>A0A6C0KGW5</accession>
<keyword evidence="1" id="KW-1133">Transmembrane helix</keyword>
<organism evidence="2">
    <name type="scientific">viral metagenome</name>
    <dbReference type="NCBI Taxonomy" id="1070528"/>
    <lineage>
        <taxon>unclassified sequences</taxon>
        <taxon>metagenomes</taxon>
        <taxon>organismal metagenomes</taxon>
    </lineage>
</organism>
<feature type="transmembrane region" description="Helical" evidence="1">
    <location>
        <begin position="65"/>
        <end position="88"/>
    </location>
</feature>
<name>A0A6C0KGW5_9ZZZZ</name>
<feature type="transmembrane region" description="Helical" evidence="1">
    <location>
        <begin position="5"/>
        <end position="24"/>
    </location>
</feature>
<sequence length="244" mass="28666">MEKSLVSLLLFFILTVITFIIRYYQTSASVIRVVYIVYFLMVFISQFFINLNITKDICQYYQPTVAFFTTILPWGFVFGSLNVLLLMFPGWKAPFSNTIGYLFAQLGGIRDVMNNILPSKISNNKMLEDIYEKIVEDNSLLINEITPGNFNDFWSKMKASNLLSRNAPMYKEKLYNLVKVKDLTSEFVWYFLTGTLISSITYNYISNIQCKRNAKVLKEEHVKWETEKNKKLEKEDRKIYTIRD</sequence>
<evidence type="ECO:0000256" key="1">
    <source>
        <dbReference type="SAM" id="Phobius"/>
    </source>
</evidence>
<feature type="transmembrane region" description="Helical" evidence="1">
    <location>
        <begin position="30"/>
        <end position="53"/>
    </location>
</feature>
<keyword evidence="1" id="KW-0472">Membrane</keyword>
<reference evidence="2" key="1">
    <citation type="journal article" date="2020" name="Nature">
        <title>Giant virus diversity and host interactions through global metagenomics.</title>
        <authorList>
            <person name="Schulz F."/>
            <person name="Roux S."/>
            <person name="Paez-Espino D."/>
            <person name="Jungbluth S."/>
            <person name="Walsh D.A."/>
            <person name="Denef V.J."/>
            <person name="McMahon K.D."/>
            <person name="Konstantinidis K.T."/>
            <person name="Eloe-Fadrosh E.A."/>
            <person name="Kyrpides N.C."/>
            <person name="Woyke T."/>
        </authorList>
    </citation>
    <scope>NUCLEOTIDE SEQUENCE</scope>
    <source>
        <strain evidence="2">GVMAG-S-3300011013-78</strain>
    </source>
</reference>